<dbReference type="AlphaFoldDB" id="X1SRQ3"/>
<evidence type="ECO:0000313" key="1">
    <source>
        <dbReference type="EMBL" id="GAI78015.1"/>
    </source>
</evidence>
<name>X1SRQ3_9ZZZZ</name>
<protein>
    <submittedName>
        <fullName evidence="1">Uncharacterized protein</fullName>
    </submittedName>
</protein>
<gene>
    <name evidence="1" type="ORF">S12H4_24439</name>
</gene>
<proteinExistence type="predicted"/>
<comment type="caution">
    <text evidence="1">The sequence shown here is derived from an EMBL/GenBank/DDBJ whole genome shotgun (WGS) entry which is preliminary data.</text>
</comment>
<dbReference type="Gene3D" id="3.40.50.720">
    <property type="entry name" value="NAD(P)-binding Rossmann-like Domain"/>
    <property type="match status" value="1"/>
</dbReference>
<dbReference type="EMBL" id="BARW01013265">
    <property type="protein sequence ID" value="GAI78015.1"/>
    <property type="molecule type" value="Genomic_DNA"/>
</dbReference>
<feature type="non-terminal residue" evidence="1">
    <location>
        <position position="156"/>
    </location>
</feature>
<accession>X1SRQ3</accession>
<reference evidence="1" key="1">
    <citation type="journal article" date="2014" name="Front. Microbiol.">
        <title>High frequency of phylogenetically diverse reductive dehalogenase-homologous genes in deep subseafloor sedimentary metagenomes.</title>
        <authorList>
            <person name="Kawai M."/>
            <person name="Futagami T."/>
            <person name="Toyoda A."/>
            <person name="Takaki Y."/>
            <person name="Nishi S."/>
            <person name="Hori S."/>
            <person name="Arai W."/>
            <person name="Tsubouchi T."/>
            <person name="Morono Y."/>
            <person name="Uchiyama I."/>
            <person name="Ito T."/>
            <person name="Fujiyama A."/>
            <person name="Inagaki F."/>
            <person name="Takami H."/>
        </authorList>
    </citation>
    <scope>NUCLEOTIDE SEQUENCE</scope>
    <source>
        <strain evidence="1">Expedition CK06-06</strain>
    </source>
</reference>
<feature type="non-terminal residue" evidence="1">
    <location>
        <position position="1"/>
    </location>
</feature>
<organism evidence="1">
    <name type="scientific">marine sediment metagenome</name>
    <dbReference type="NCBI Taxonomy" id="412755"/>
    <lineage>
        <taxon>unclassified sequences</taxon>
        <taxon>metagenomes</taxon>
        <taxon>ecological metagenomes</taxon>
    </lineage>
</organism>
<sequence>PSVVMGTKEHPYPGHFSQFVALVIKLHQRAELVRRKIEGTLSLPVLEPVFRVRGNPNGYLNLVGIDDVVKGMARIRDAGTYWLTNPHPPTLQQLFNWVGEFILLDMRFTQEPFRAQPIELAFQKMATVFEPYLLGDRFSSHLRGCLPITKELILRA</sequence>